<feature type="compositionally biased region" description="Basic and acidic residues" evidence="4">
    <location>
        <begin position="138"/>
        <end position="183"/>
    </location>
</feature>
<dbReference type="PANTHER" id="PTHR22691">
    <property type="entry name" value="YEAST SPT2-RELATED"/>
    <property type="match status" value="1"/>
</dbReference>
<dbReference type="GO" id="GO:0003677">
    <property type="term" value="F:DNA binding"/>
    <property type="evidence" value="ECO:0007669"/>
    <property type="project" value="TreeGrafter"/>
</dbReference>
<feature type="region of interest" description="Disordered" evidence="4">
    <location>
        <begin position="711"/>
        <end position="732"/>
    </location>
</feature>
<dbReference type="Pfam" id="PF22878">
    <property type="entry name" value="SPT2_N"/>
    <property type="match status" value="1"/>
</dbReference>
<feature type="compositionally biased region" description="Basic and acidic residues" evidence="4">
    <location>
        <begin position="220"/>
        <end position="239"/>
    </location>
</feature>
<feature type="region of interest" description="Disordered" evidence="4">
    <location>
        <begin position="340"/>
        <end position="652"/>
    </location>
</feature>
<dbReference type="PANTHER" id="PTHR22691:SF8">
    <property type="entry name" value="PROTEIN SPT2 HOMOLOG"/>
    <property type="match status" value="1"/>
</dbReference>
<feature type="region of interest" description="Disordered" evidence="4">
    <location>
        <begin position="14"/>
        <end position="42"/>
    </location>
</feature>
<feature type="compositionally biased region" description="Polar residues" evidence="4">
    <location>
        <begin position="475"/>
        <end position="485"/>
    </location>
</feature>
<dbReference type="GO" id="GO:0006334">
    <property type="term" value="P:nucleosome assembly"/>
    <property type="evidence" value="ECO:0007669"/>
    <property type="project" value="TreeGrafter"/>
</dbReference>
<organism evidence="6">
    <name type="scientific">Anopheles atroparvus</name>
    <name type="common">European mosquito</name>
    <dbReference type="NCBI Taxonomy" id="41427"/>
    <lineage>
        <taxon>Eukaryota</taxon>
        <taxon>Metazoa</taxon>
        <taxon>Ecdysozoa</taxon>
        <taxon>Arthropoda</taxon>
        <taxon>Hexapoda</taxon>
        <taxon>Insecta</taxon>
        <taxon>Pterygota</taxon>
        <taxon>Neoptera</taxon>
        <taxon>Endopterygota</taxon>
        <taxon>Diptera</taxon>
        <taxon>Nematocera</taxon>
        <taxon>Culicoidea</taxon>
        <taxon>Culicidae</taxon>
        <taxon>Anophelinae</taxon>
        <taxon>Anopheles</taxon>
    </lineage>
</organism>
<dbReference type="Pfam" id="PF08243">
    <property type="entry name" value="SPT2"/>
    <property type="match status" value="1"/>
</dbReference>
<evidence type="ECO:0000259" key="5">
    <source>
        <dbReference type="Pfam" id="PF22878"/>
    </source>
</evidence>
<comment type="similarity">
    <text evidence="1">Belongs to the SPT2 family.</text>
</comment>
<accession>A0A182ILH2</accession>
<evidence type="ECO:0000256" key="3">
    <source>
        <dbReference type="ARBA" id="ARBA00023054"/>
    </source>
</evidence>
<evidence type="ECO:0000256" key="4">
    <source>
        <dbReference type="SAM" id="MobiDB-lite"/>
    </source>
</evidence>
<evidence type="ECO:0000256" key="1">
    <source>
        <dbReference type="ARBA" id="ARBA00006461"/>
    </source>
</evidence>
<feature type="compositionally biased region" description="Basic and acidic residues" evidence="4">
    <location>
        <begin position="33"/>
        <end position="42"/>
    </location>
</feature>
<dbReference type="STRING" id="41427.A0A182ILH2"/>
<evidence type="ECO:0000313" key="6">
    <source>
        <dbReference type="EnsemblMetazoa" id="AATE001403-PA.1"/>
    </source>
</evidence>
<dbReference type="InterPro" id="IPR054552">
    <property type="entry name" value="SPT2_N"/>
</dbReference>
<feature type="compositionally biased region" description="Basic and acidic residues" evidence="4">
    <location>
        <begin position="407"/>
        <end position="416"/>
    </location>
</feature>
<dbReference type="AlphaFoldDB" id="A0A182ILH2"/>
<feature type="compositionally biased region" description="Low complexity" evidence="4">
    <location>
        <begin position="507"/>
        <end position="532"/>
    </location>
</feature>
<feature type="region of interest" description="Disordered" evidence="4">
    <location>
        <begin position="138"/>
        <end position="303"/>
    </location>
</feature>
<dbReference type="SMART" id="SM00784">
    <property type="entry name" value="SPT2"/>
    <property type="match status" value="1"/>
</dbReference>
<proteinExistence type="inferred from homology"/>
<feature type="compositionally biased region" description="Polar residues" evidence="4">
    <location>
        <begin position="388"/>
        <end position="399"/>
    </location>
</feature>
<feature type="compositionally biased region" description="Low complexity" evidence="4">
    <location>
        <begin position="352"/>
        <end position="371"/>
    </location>
</feature>
<dbReference type="InterPro" id="IPR013256">
    <property type="entry name" value="Chromatin_SPT2"/>
</dbReference>
<feature type="compositionally biased region" description="Low complexity" evidence="4">
    <location>
        <begin position="456"/>
        <end position="468"/>
    </location>
</feature>
<feature type="domain" description="SPT2 homolog N-terminal" evidence="5">
    <location>
        <begin position="1"/>
        <end position="91"/>
    </location>
</feature>
<sequence length="732" mass="80041">MDFGKLLSVAKRNTSVEGHNGEGRYYSTKFAPPKKESKEKKLSENIKKFLAKKEEEERAKALEARRKAEELMAKRDVKAKKKIEKMLKVIKSANKSVLDDASDAQSNLIALAGPEQPDEDDYGYTSNVASQFYQQLMDKYKSNPEEQRFKEAERRTMSKEDLARTKARVKDAIVRQAEEENGPRSRKSRVAVGAPTGGGSEERDSGGRCARGPDPYDPAEEQRRREADAARAKTEEKRKQLARKGASGAPPPPDFATLLKLAEQKQKEPIRLEADRAPEKRRTEPERLMTKREKKEHDERMAFFEMKRLRDRIKDDPKLSDKEKQQRLAKLEAMRAAGKLPGIPAANGDGGARAVAPSPAAASPTKLALTANSVPSNARPSLGASGAPNRSITGSSGSPSVICKQTELGRIKKRSEPNGTDPLAKKSASGDSRGAPTATTALSSSQNSRGKQQHNSASASRASTSSSTNERHPITSPSSAANSKSPVKPISKDALSNGQVQRGKGEASSGHTSSKPSSSASSGTAPAGARPSAHPRLDATPGRSSLSSSSLAGAPKRDAQDSVRNGTRQPVAAARPAVSSGSKRPPTEIVTQTRQFPPPDVQRTVKRPATSQQNGRQQRPAAHSAAAKKRRVIDSDSEYDSEMDDFIDDGDCEEDYSSAIKEIFGYDKSRYRDEHYEEDDYNMESSYAQQMREEYISKKIGIMEDLEDMRMEEEEKRRKMGKKGGTTAAKKK</sequence>
<dbReference type="GO" id="GO:0042393">
    <property type="term" value="F:histone binding"/>
    <property type="evidence" value="ECO:0007669"/>
    <property type="project" value="TreeGrafter"/>
</dbReference>
<dbReference type="EnsemblMetazoa" id="AATE001403-RA">
    <property type="protein sequence ID" value="AATE001403-PA.1"/>
    <property type="gene ID" value="AATE001403"/>
</dbReference>
<feature type="compositionally biased region" description="Polar residues" evidence="4">
    <location>
        <begin position="437"/>
        <end position="455"/>
    </location>
</feature>
<dbReference type="GO" id="GO:0006360">
    <property type="term" value="P:transcription by RNA polymerase I"/>
    <property type="evidence" value="ECO:0007669"/>
    <property type="project" value="TreeGrafter"/>
</dbReference>
<feature type="compositionally biased region" description="Acidic residues" evidence="4">
    <location>
        <begin position="635"/>
        <end position="652"/>
    </location>
</feature>
<name>A0A182ILH2_ANOAO</name>
<reference evidence="6" key="1">
    <citation type="submission" date="2022-08" db="UniProtKB">
        <authorList>
            <consortium name="EnsemblMetazoa"/>
        </authorList>
    </citation>
    <scope>IDENTIFICATION</scope>
    <source>
        <strain evidence="6">EBRO</strain>
    </source>
</reference>
<feature type="compositionally biased region" description="Basic and acidic residues" evidence="4">
    <location>
        <begin position="262"/>
        <end position="303"/>
    </location>
</feature>
<dbReference type="VEuPathDB" id="VectorBase:AATE001403"/>
<evidence type="ECO:0000256" key="2">
    <source>
        <dbReference type="ARBA" id="ARBA00013786"/>
    </source>
</evidence>
<keyword evidence="3" id="KW-0175">Coiled coil</keyword>
<protein>
    <recommendedName>
        <fullName evidence="2">Protein SPT2 homolog</fullName>
    </recommendedName>
</protein>
<dbReference type="GO" id="GO:0005730">
    <property type="term" value="C:nucleolus"/>
    <property type="evidence" value="ECO:0007669"/>
    <property type="project" value="TreeGrafter"/>
</dbReference>